<dbReference type="InterPro" id="IPR016032">
    <property type="entry name" value="Sig_transdc_resp-reg_C-effctor"/>
</dbReference>
<dbReference type="PROSITE" id="PS51755">
    <property type="entry name" value="OMPR_PHOB"/>
    <property type="match status" value="1"/>
</dbReference>
<dbReference type="CDD" id="cd00383">
    <property type="entry name" value="trans_reg_C"/>
    <property type="match status" value="1"/>
</dbReference>
<dbReference type="OrthoDB" id="9802426at2"/>
<accession>A0A6N7LHM2</accession>
<feature type="domain" description="OmpR/PhoB-type" evidence="6">
    <location>
        <begin position="176"/>
        <end position="274"/>
    </location>
</feature>
<dbReference type="GO" id="GO:0000976">
    <property type="term" value="F:transcription cis-regulatory region binding"/>
    <property type="evidence" value="ECO:0007669"/>
    <property type="project" value="TreeGrafter"/>
</dbReference>
<feature type="DNA-binding region" description="OmpR/PhoB-type" evidence="4">
    <location>
        <begin position="176"/>
        <end position="274"/>
    </location>
</feature>
<dbReference type="PANTHER" id="PTHR48111:SF40">
    <property type="entry name" value="PHOSPHATE REGULON TRANSCRIPTIONAL REGULATORY PROTEIN PHOB"/>
    <property type="match status" value="1"/>
</dbReference>
<dbReference type="Gene3D" id="1.10.10.10">
    <property type="entry name" value="Winged helix-like DNA-binding domain superfamily/Winged helix DNA-binding domain"/>
    <property type="match status" value="1"/>
</dbReference>
<organism evidence="7 8">
    <name type="scientific">Sinorhizobium terangae</name>
    <dbReference type="NCBI Taxonomy" id="110322"/>
    <lineage>
        <taxon>Bacteria</taxon>
        <taxon>Pseudomonadati</taxon>
        <taxon>Pseudomonadota</taxon>
        <taxon>Alphaproteobacteria</taxon>
        <taxon>Hyphomicrobiales</taxon>
        <taxon>Rhizobiaceae</taxon>
        <taxon>Sinorhizobium/Ensifer group</taxon>
        <taxon>Sinorhizobium</taxon>
    </lineage>
</organism>
<dbReference type="SUPFAM" id="SSF52172">
    <property type="entry name" value="CheY-like"/>
    <property type="match status" value="1"/>
</dbReference>
<evidence type="ECO:0000313" key="8">
    <source>
        <dbReference type="Proteomes" id="UP000439983"/>
    </source>
</evidence>
<evidence type="ECO:0000256" key="3">
    <source>
        <dbReference type="ARBA" id="ARBA00023125"/>
    </source>
</evidence>
<reference evidence="7 8" key="1">
    <citation type="journal article" date="2013" name="Genome Biol.">
        <title>Comparative genomics of the core and accessory genomes of 48 Sinorhizobium strains comprising five genospecies.</title>
        <authorList>
            <person name="Sugawara M."/>
            <person name="Epstein B."/>
            <person name="Badgley B.D."/>
            <person name="Unno T."/>
            <person name="Xu L."/>
            <person name="Reese J."/>
            <person name="Gyaneshwar P."/>
            <person name="Denny R."/>
            <person name="Mudge J."/>
            <person name="Bharti A.K."/>
            <person name="Farmer A.D."/>
            <person name="May G.D."/>
            <person name="Woodward J.E."/>
            <person name="Medigue C."/>
            <person name="Vallenet D."/>
            <person name="Lajus A."/>
            <person name="Rouy Z."/>
            <person name="Martinez-Vaz B."/>
            <person name="Tiffin P."/>
            <person name="Young N.D."/>
            <person name="Sadowsky M.J."/>
        </authorList>
    </citation>
    <scope>NUCLEOTIDE SEQUENCE [LARGE SCALE GENOMIC DNA]</scope>
    <source>
        <strain evidence="7 8">USDA4894</strain>
    </source>
</reference>
<evidence type="ECO:0000256" key="2">
    <source>
        <dbReference type="ARBA" id="ARBA00023012"/>
    </source>
</evidence>
<gene>
    <name evidence="7" type="ORF">GHK62_22155</name>
</gene>
<dbReference type="Gene3D" id="3.40.50.2300">
    <property type="match status" value="1"/>
</dbReference>
<evidence type="ECO:0000256" key="1">
    <source>
        <dbReference type="ARBA" id="ARBA00022553"/>
    </source>
</evidence>
<dbReference type="PANTHER" id="PTHR48111">
    <property type="entry name" value="REGULATOR OF RPOS"/>
    <property type="match status" value="1"/>
</dbReference>
<keyword evidence="1" id="KW-0597">Phosphoprotein</keyword>
<dbReference type="EMBL" id="WITC01000094">
    <property type="protein sequence ID" value="MQX17363.1"/>
    <property type="molecule type" value="Genomic_DNA"/>
</dbReference>
<name>A0A6N7LHM2_SINTE</name>
<sequence length="283" mass="32110">MRRHLRPLGAGQCGSFHPKLKSRPSSERSPRSRQTLVPTKLWRGSMTYETPATVLVWDEQPYAGLLNHVLQQEGFHGLIADKLDEVALLAETKCPDIISLSDLPMLHAAMTARHRLYESPRTRHIPVVISLSETADAREFSAHQIGRTEYLFRPFPAQQLIATFHRLRYASSKRISNVLSFADIIINHNARRVYRNTRIVNLGPIEYQLLQHLIARPRQVFSRDELIAAVWGYNIHVVPRAVDVHISRIRKALNEFGEPNYIRTVRGEGYSIDSDIAPSAGAG</sequence>
<evidence type="ECO:0000256" key="5">
    <source>
        <dbReference type="SAM" id="MobiDB-lite"/>
    </source>
</evidence>
<dbReference type="InterPro" id="IPR011006">
    <property type="entry name" value="CheY-like_superfamily"/>
</dbReference>
<evidence type="ECO:0000313" key="7">
    <source>
        <dbReference type="EMBL" id="MQX17363.1"/>
    </source>
</evidence>
<evidence type="ECO:0000256" key="4">
    <source>
        <dbReference type="PROSITE-ProRule" id="PRU01091"/>
    </source>
</evidence>
<keyword evidence="2" id="KW-0902">Two-component regulatory system</keyword>
<dbReference type="InterPro" id="IPR036388">
    <property type="entry name" value="WH-like_DNA-bd_sf"/>
</dbReference>
<dbReference type="SMART" id="SM00862">
    <property type="entry name" value="Trans_reg_C"/>
    <property type="match status" value="1"/>
</dbReference>
<dbReference type="AlphaFoldDB" id="A0A6N7LHM2"/>
<proteinExistence type="predicted"/>
<dbReference type="GO" id="GO:0000156">
    <property type="term" value="F:phosphorelay response regulator activity"/>
    <property type="evidence" value="ECO:0007669"/>
    <property type="project" value="TreeGrafter"/>
</dbReference>
<dbReference type="InterPro" id="IPR039420">
    <property type="entry name" value="WalR-like"/>
</dbReference>
<protein>
    <recommendedName>
        <fullName evidence="6">OmpR/PhoB-type domain-containing protein</fullName>
    </recommendedName>
</protein>
<dbReference type="GO" id="GO:0032993">
    <property type="term" value="C:protein-DNA complex"/>
    <property type="evidence" value="ECO:0007669"/>
    <property type="project" value="TreeGrafter"/>
</dbReference>
<keyword evidence="3 4" id="KW-0238">DNA-binding</keyword>
<dbReference type="GO" id="GO:0005829">
    <property type="term" value="C:cytosol"/>
    <property type="evidence" value="ECO:0007669"/>
    <property type="project" value="TreeGrafter"/>
</dbReference>
<comment type="caution">
    <text evidence="7">The sequence shown here is derived from an EMBL/GenBank/DDBJ whole genome shotgun (WGS) entry which is preliminary data.</text>
</comment>
<dbReference type="InterPro" id="IPR001867">
    <property type="entry name" value="OmpR/PhoB-type_DNA-bd"/>
</dbReference>
<evidence type="ECO:0000259" key="6">
    <source>
        <dbReference type="PROSITE" id="PS51755"/>
    </source>
</evidence>
<dbReference type="SUPFAM" id="SSF46894">
    <property type="entry name" value="C-terminal effector domain of the bipartite response regulators"/>
    <property type="match status" value="1"/>
</dbReference>
<dbReference type="Proteomes" id="UP000439983">
    <property type="component" value="Unassembled WGS sequence"/>
</dbReference>
<dbReference type="GO" id="GO:0006355">
    <property type="term" value="P:regulation of DNA-templated transcription"/>
    <property type="evidence" value="ECO:0007669"/>
    <property type="project" value="InterPro"/>
</dbReference>
<feature type="region of interest" description="Disordered" evidence="5">
    <location>
        <begin position="1"/>
        <end position="36"/>
    </location>
</feature>
<dbReference type="Pfam" id="PF00486">
    <property type="entry name" value="Trans_reg_C"/>
    <property type="match status" value="1"/>
</dbReference>
<keyword evidence="8" id="KW-1185">Reference proteome</keyword>